<dbReference type="Gene3D" id="3.20.20.70">
    <property type="entry name" value="Aldolase class I"/>
    <property type="match status" value="1"/>
</dbReference>
<evidence type="ECO:0000256" key="1">
    <source>
        <dbReference type="SAM" id="MobiDB-lite"/>
    </source>
</evidence>
<feature type="region of interest" description="Disordered" evidence="1">
    <location>
        <begin position="206"/>
        <end position="228"/>
    </location>
</feature>
<evidence type="ECO:0000313" key="3">
    <source>
        <dbReference type="Proteomes" id="UP001519289"/>
    </source>
</evidence>
<accession>A0ABS4JWT5</accession>
<dbReference type="EMBL" id="JAGGLG010000042">
    <property type="protein sequence ID" value="MBP2019992.1"/>
    <property type="molecule type" value="Genomic_DNA"/>
</dbReference>
<reference evidence="2 3" key="1">
    <citation type="submission" date="2021-03" db="EMBL/GenBank/DDBJ databases">
        <title>Genomic Encyclopedia of Type Strains, Phase IV (KMG-IV): sequencing the most valuable type-strain genomes for metagenomic binning, comparative biology and taxonomic classification.</title>
        <authorList>
            <person name="Goeker M."/>
        </authorList>
    </citation>
    <scope>NUCLEOTIDE SEQUENCE [LARGE SCALE GENOMIC DNA]</scope>
    <source>
        <strain evidence="2 3">DSM 27138</strain>
    </source>
</reference>
<dbReference type="InterPro" id="IPR013785">
    <property type="entry name" value="Aldolase_TIM"/>
</dbReference>
<comment type="caution">
    <text evidence="2">The sequence shown here is derived from an EMBL/GenBank/DDBJ whole genome shotgun (WGS) entry which is preliminary data.</text>
</comment>
<name>A0ABS4JWT5_9FIRM</name>
<proteinExistence type="predicted"/>
<keyword evidence="3" id="KW-1185">Reference proteome</keyword>
<dbReference type="Proteomes" id="UP001519289">
    <property type="component" value="Unassembled WGS sequence"/>
</dbReference>
<evidence type="ECO:0000313" key="2">
    <source>
        <dbReference type="EMBL" id="MBP2019992.1"/>
    </source>
</evidence>
<dbReference type="InterPro" id="IPR017853">
    <property type="entry name" value="GH"/>
</dbReference>
<organism evidence="2 3">
    <name type="scientific">Symbiobacterium terraclitae</name>
    <dbReference type="NCBI Taxonomy" id="557451"/>
    <lineage>
        <taxon>Bacteria</taxon>
        <taxon>Bacillati</taxon>
        <taxon>Bacillota</taxon>
        <taxon>Clostridia</taxon>
        <taxon>Eubacteriales</taxon>
        <taxon>Symbiobacteriaceae</taxon>
        <taxon>Symbiobacterium</taxon>
    </lineage>
</organism>
<dbReference type="RefSeq" id="WP_209468095.1">
    <property type="nucleotide sequence ID" value="NZ_JAGGLG010000042.1"/>
</dbReference>
<protein>
    <submittedName>
        <fullName evidence="2">Uncharacterized protein</fullName>
    </submittedName>
</protein>
<dbReference type="SUPFAM" id="SSF51445">
    <property type="entry name" value="(Trans)glycosidases"/>
    <property type="match status" value="1"/>
</dbReference>
<gene>
    <name evidence="2" type="ORF">J2Z79_003439</name>
</gene>
<sequence>MAKVAQIDGGLLVEAAAYRLRLPADRPFAVLEDAAGNRWAELFLGASLHAREGLDESARLEPPEAVQTADGVQVTVRAVSSHWQRKALVLQCREESLEARLEVAGAGRITDLHLFGGYYSGALRFGSGFFLSGAGFRSVFNPEPWGSERRAIAASEPTLIDVCGSGALPGRRHWIFTPAPFCYGLSRTPVSGAGLLRTGSVATDQGGVDRSAGVAESAPDGTAAGAEPELPAGPWAMMGLVVRPGEHQFTGFHYDGMEDGFALRLTYEGQTAVDGEFVSPGVLFLFDQPDPYTGLERYVAELARRGLVDLSQPAGRPDWWHEPILCGWGAQCHLANLTSARAPELATQANYDRFLAALEARGVRPGIVVIDDKWSATYGTCEADPAKWPDLKAWIAGRHAAGQRVLLWWKAWDPEGLPAELCVTNAAGLPVAADPSNPAYEERLRRAVRLMLSPEGYDADGFKVDFSARTPSGPGLRRYGREWGVELLRRLLWILHDEAKRVKPGALVMTHTPNPYFAQVTDMIRLNDINTGSPVVAQMRHRARVARAALPHHLIDTDNWPMPSRAAWREYLQVQLELGVPSLYFATDLDSMEPLEEEDYAALRRLFAAARAGARQDPGRGRP</sequence>